<dbReference type="PANTHER" id="PTHR24321:SF8">
    <property type="entry name" value="ESTRADIOL 17-BETA-DEHYDROGENASE 8-RELATED"/>
    <property type="match status" value="1"/>
</dbReference>
<dbReference type="Pfam" id="PF13561">
    <property type="entry name" value="adh_short_C2"/>
    <property type="match status" value="1"/>
</dbReference>
<accession>A0A7Z7IFX2</accession>
<keyword evidence="4" id="KW-1185">Reference proteome</keyword>
<evidence type="ECO:0000256" key="1">
    <source>
        <dbReference type="ARBA" id="ARBA00006484"/>
    </source>
</evidence>
<comment type="similarity">
    <text evidence="1">Belongs to the short-chain dehydrogenases/reductases (SDR) family.</text>
</comment>
<proteinExistence type="inferred from homology"/>
<dbReference type="PRINTS" id="PR00080">
    <property type="entry name" value="SDRFAMILY"/>
</dbReference>
<dbReference type="EMBL" id="OCSU01000003">
    <property type="protein sequence ID" value="SOE89181.1"/>
    <property type="molecule type" value="Genomic_DNA"/>
</dbReference>
<evidence type="ECO:0000256" key="2">
    <source>
        <dbReference type="ARBA" id="ARBA00023002"/>
    </source>
</evidence>
<dbReference type="SUPFAM" id="SSF51735">
    <property type="entry name" value="NAD(P)-binding Rossmann-fold domains"/>
    <property type="match status" value="1"/>
</dbReference>
<dbReference type="GO" id="GO:0016491">
    <property type="term" value="F:oxidoreductase activity"/>
    <property type="evidence" value="ECO:0007669"/>
    <property type="project" value="UniProtKB-KW"/>
</dbReference>
<comment type="caution">
    <text evidence="3">The sequence shown here is derived from an EMBL/GenBank/DDBJ whole genome shotgun (WGS) entry which is preliminary data.</text>
</comment>
<dbReference type="PRINTS" id="PR00081">
    <property type="entry name" value="GDHRDH"/>
</dbReference>
<dbReference type="Gene3D" id="3.40.50.720">
    <property type="entry name" value="NAD(P)-binding Rossmann-like Domain"/>
    <property type="match status" value="1"/>
</dbReference>
<dbReference type="PROSITE" id="PS00061">
    <property type="entry name" value="ADH_SHORT"/>
    <property type="match status" value="1"/>
</dbReference>
<dbReference type="InterPro" id="IPR020904">
    <property type="entry name" value="Sc_DH/Rdtase_CS"/>
</dbReference>
<organism evidence="3 4">
    <name type="scientific">Caballeronia arationis</name>
    <dbReference type="NCBI Taxonomy" id="1777142"/>
    <lineage>
        <taxon>Bacteria</taxon>
        <taxon>Pseudomonadati</taxon>
        <taxon>Pseudomonadota</taxon>
        <taxon>Betaproteobacteria</taxon>
        <taxon>Burkholderiales</taxon>
        <taxon>Burkholderiaceae</taxon>
        <taxon>Caballeronia</taxon>
    </lineage>
</organism>
<dbReference type="Proteomes" id="UP000219522">
    <property type="component" value="Unassembled WGS sequence"/>
</dbReference>
<dbReference type="InterPro" id="IPR036291">
    <property type="entry name" value="NAD(P)-bd_dom_sf"/>
</dbReference>
<dbReference type="OrthoDB" id="7064009at2"/>
<evidence type="ECO:0000313" key="3">
    <source>
        <dbReference type="EMBL" id="SOE89181.1"/>
    </source>
</evidence>
<evidence type="ECO:0000313" key="4">
    <source>
        <dbReference type="Proteomes" id="UP000219522"/>
    </source>
</evidence>
<sequence>MVETDVSKLKDRLVIVTGAAQGMGRAIAVEAARQGAAWVTLADIQDDEGRAAAAEVEAAGAKALFIRTDLSVTDSIRHMIEETARRAGGIDVLVNNAGITDDGLTGRAPTVEDLPEEVWDKVMNINLKAMWLATKFAAPYLRQSKRSPAIVNGASVASSVAYPGLPSYATSKGGVVMLTKATAVDLADAGIRCNAYAPGAIDTPMLSRSVQHAADVEHARKRLWGTHLIRRLGLPEEVARLVCFLASDEASFSTGSIFGIDAGTLAWRGAH</sequence>
<keyword evidence="2" id="KW-0560">Oxidoreductase</keyword>
<dbReference type="CDD" id="cd05233">
    <property type="entry name" value="SDR_c"/>
    <property type="match status" value="1"/>
</dbReference>
<dbReference type="AlphaFoldDB" id="A0A7Z7IFX2"/>
<dbReference type="InterPro" id="IPR002347">
    <property type="entry name" value="SDR_fam"/>
</dbReference>
<dbReference type="PANTHER" id="PTHR24321">
    <property type="entry name" value="DEHYDROGENASES, SHORT CHAIN"/>
    <property type="match status" value="1"/>
</dbReference>
<name>A0A7Z7IFX2_9BURK</name>
<gene>
    <name evidence="3" type="ORF">SAMN05446927_7847</name>
</gene>
<reference evidence="3 4" key="1">
    <citation type="submission" date="2017-09" db="EMBL/GenBank/DDBJ databases">
        <authorList>
            <person name="Varghese N."/>
            <person name="Submissions S."/>
        </authorList>
    </citation>
    <scope>NUCLEOTIDE SEQUENCE [LARGE SCALE GENOMIC DNA]</scope>
    <source>
        <strain evidence="3 4">OK806</strain>
    </source>
</reference>
<dbReference type="FunFam" id="3.40.50.720:FF:000084">
    <property type="entry name" value="Short-chain dehydrogenase reductase"/>
    <property type="match status" value="1"/>
</dbReference>
<protein>
    <submittedName>
        <fullName evidence="3">NAD(P)-dependent dehydrogenase, short-chain alcohol dehydrogenase family</fullName>
    </submittedName>
</protein>